<reference evidence="2" key="1">
    <citation type="submission" date="2020-01" db="EMBL/GenBank/DDBJ databases">
        <title>Identification and distribution of gene clusters putatively required for synthesis of sphingolipid metabolism inhibitors in phylogenetically diverse species of the filamentous fungus Fusarium.</title>
        <authorList>
            <person name="Kim H.-S."/>
            <person name="Busman M."/>
            <person name="Brown D.W."/>
            <person name="Divon H."/>
            <person name="Uhlig S."/>
            <person name="Proctor R.H."/>
        </authorList>
    </citation>
    <scope>NUCLEOTIDE SEQUENCE</scope>
    <source>
        <strain evidence="2">NRRL 31653</strain>
    </source>
</reference>
<dbReference type="Proteomes" id="UP000737391">
    <property type="component" value="Unassembled WGS sequence"/>
</dbReference>
<dbReference type="InterPro" id="IPR051411">
    <property type="entry name" value="Polyketide_trans_af380"/>
</dbReference>
<dbReference type="EMBL" id="LUFC02000041">
    <property type="protein sequence ID" value="KAF4503015.1"/>
    <property type="molecule type" value="Genomic_DNA"/>
</dbReference>
<evidence type="ECO:0000256" key="1">
    <source>
        <dbReference type="ARBA" id="ARBA00029464"/>
    </source>
</evidence>
<evidence type="ECO:0000313" key="2">
    <source>
        <dbReference type="EMBL" id="KAF4503015.1"/>
    </source>
</evidence>
<evidence type="ECO:0000313" key="3">
    <source>
        <dbReference type="Proteomes" id="UP000737391"/>
    </source>
</evidence>
<dbReference type="PANTHER" id="PTHR47751:SF2">
    <property type="entry name" value="DLTD N-TERMINAL DOMAIN PROTEIN (AFU_ORTHOLOGUE AFUA_8G00380)-RELATED"/>
    <property type="match status" value="1"/>
</dbReference>
<dbReference type="OrthoDB" id="2498029at2759"/>
<keyword evidence="3" id="KW-1185">Reference proteome</keyword>
<dbReference type="InterPro" id="IPR029058">
    <property type="entry name" value="AB_hydrolase_fold"/>
</dbReference>
<comment type="caution">
    <text evidence="2">The sequence shown here is derived from an EMBL/GenBank/DDBJ whole genome shotgun (WGS) entry which is preliminary data.</text>
</comment>
<organism evidence="2 3">
    <name type="scientific">Fusarium agapanthi</name>
    <dbReference type="NCBI Taxonomy" id="1803897"/>
    <lineage>
        <taxon>Eukaryota</taxon>
        <taxon>Fungi</taxon>
        <taxon>Dikarya</taxon>
        <taxon>Ascomycota</taxon>
        <taxon>Pezizomycotina</taxon>
        <taxon>Sordariomycetes</taxon>
        <taxon>Hypocreomycetidae</taxon>
        <taxon>Hypocreales</taxon>
        <taxon>Nectriaceae</taxon>
        <taxon>Fusarium</taxon>
        <taxon>Fusarium fujikuroi species complex</taxon>
    </lineage>
</organism>
<protein>
    <submittedName>
        <fullName evidence="2">KDa in traX-finO intergenic region</fullName>
    </submittedName>
</protein>
<name>A0A9P5EAW4_9HYPO</name>
<dbReference type="PANTHER" id="PTHR47751">
    <property type="entry name" value="SUPERFAMILY HYDROLASE, PUTATIVE (AFU_ORTHOLOGUE AFUA_2G16580)-RELATED"/>
    <property type="match status" value="1"/>
</dbReference>
<proteinExistence type="inferred from homology"/>
<dbReference type="Gene3D" id="3.40.50.1820">
    <property type="entry name" value="alpha/beta hydrolase"/>
    <property type="match status" value="1"/>
</dbReference>
<accession>A0A9P5EAW4</accession>
<comment type="similarity">
    <text evidence="1">Belongs to the polyketide transferase af380 family.</text>
</comment>
<dbReference type="AlphaFoldDB" id="A0A9P5EAW4"/>
<gene>
    <name evidence="2" type="ORF">FAGAP_730</name>
</gene>
<sequence>MSAVRDVDITTYDGLKLKGTFYSVGPKKPCIVMSHGFSGHRDHFLPDLAANEGLPRCEADPVKQTRDYLDVFNFAAVIPEVDPTKIVYWGFSLSGGNAICAAAINKSLAGIISQVLFVSGGSMARITGAPKSLLVSHRTPNSEIQIPIYPSSVEEVLDSTTKAILKDARAVKFAEEITRRGYSYDKTATLQSLTNTIMHEPMGVIHHISPTPLLMIVADINVCIYTHFQLEAFKKELYPKALKIVKGAGHFYLYYGKRFQEVVNMQLKFLKIMF</sequence>
<dbReference type="SUPFAM" id="SSF53474">
    <property type="entry name" value="alpha/beta-Hydrolases"/>
    <property type="match status" value="1"/>
</dbReference>